<evidence type="ECO:0000256" key="3">
    <source>
        <dbReference type="PIRSR" id="PIRSR620019-2"/>
    </source>
</evidence>
<evidence type="ECO:0000256" key="2">
    <source>
        <dbReference type="PIRSR" id="PIRSR620019-1"/>
    </source>
</evidence>
<accession>A0AAU7E983</accession>
<dbReference type="InterPro" id="IPR011004">
    <property type="entry name" value="Trimer_LpxA-like_sf"/>
</dbReference>
<comment type="similarity">
    <text evidence="1">Belongs to the transferase hexapeptide repeat family.</text>
</comment>
<sequence>MKKLIIVGSGGFAKEIYSYLQGENCEILGYIDIKENEFYNLAYLGNEDNFDDKFIFQAEFIIAIGQIKIRNTIIKKLSLKSCSFFTFIHPSAFVAKDAKIGKGSIICPFAFVGANSLMGEFVICNIYSSIAHDCQVGNGSILSPYATLNGNAKIGKNCFVSTRSSILSNVILADDCTVSAHTVLSKSYEEKQLIFSKTLIKTRKKQ</sequence>
<gene>
    <name evidence="5" type="ORF">AAH949_02315</name>
</gene>
<dbReference type="SUPFAM" id="SSF51161">
    <property type="entry name" value="Trimeric LpxA-like enzymes"/>
    <property type="match status" value="1"/>
</dbReference>
<proteinExistence type="inferred from homology"/>
<dbReference type="InterPro" id="IPR001451">
    <property type="entry name" value="Hexapep"/>
</dbReference>
<feature type="domain" description="PglD N-terminal" evidence="4">
    <location>
        <begin position="3"/>
        <end position="77"/>
    </location>
</feature>
<dbReference type="RefSeq" id="WP_348518863.1">
    <property type="nucleotide sequence ID" value="NZ_CP155620.1"/>
</dbReference>
<dbReference type="InterPro" id="IPR020019">
    <property type="entry name" value="AcTrfase_PglD-like"/>
</dbReference>
<name>A0AAU7E983_9BACT</name>
<feature type="site" description="Increases basicity of active site His" evidence="2">
    <location>
        <position position="133"/>
    </location>
</feature>
<reference evidence="5" key="1">
    <citation type="submission" date="2024-05" db="EMBL/GenBank/DDBJ databases">
        <title>Campylobacter coli isolated from environmental waters in Slovenia.</title>
        <authorList>
            <person name="Zautner A.E."/>
            <person name="Bunk B."/>
            <person name="Riedel T."/>
            <person name="Sproeer C."/>
        </authorList>
    </citation>
    <scope>NUCLEOTIDE SEQUENCE</scope>
    <source>
        <strain evidence="5">CCS1377</strain>
    </source>
</reference>
<evidence type="ECO:0000259" key="4">
    <source>
        <dbReference type="Pfam" id="PF17836"/>
    </source>
</evidence>
<dbReference type="EMBL" id="CP155620">
    <property type="protein sequence ID" value="XBJ29689.1"/>
    <property type="molecule type" value="Genomic_DNA"/>
</dbReference>
<dbReference type="PANTHER" id="PTHR43300:SF7">
    <property type="entry name" value="UDP-N-ACETYLBACILLOSAMINE N-ACETYLTRANSFERASE"/>
    <property type="match status" value="1"/>
</dbReference>
<dbReference type="PANTHER" id="PTHR43300">
    <property type="entry name" value="ACETYLTRANSFERASE"/>
    <property type="match status" value="1"/>
</dbReference>
<dbReference type="InterPro" id="IPR041561">
    <property type="entry name" value="PglD_N"/>
</dbReference>
<dbReference type="Pfam" id="PF17836">
    <property type="entry name" value="PglD_N"/>
    <property type="match status" value="1"/>
</dbReference>
<dbReference type="Gene3D" id="3.40.50.20">
    <property type="match status" value="1"/>
</dbReference>
<dbReference type="Pfam" id="PF00132">
    <property type="entry name" value="Hexapep"/>
    <property type="match status" value="1"/>
</dbReference>
<dbReference type="Gene3D" id="2.160.10.10">
    <property type="entry name" value="Hexapeptide repeat proteins"/>
    <property type="match status" value="1"/>
</dbReference>
<dbReference type="CDD" id="cd03360">
    <property type="entry name" value="LbH_AT_putative"/>
    <property type="match status" value="1"/>
</dbReference>
<dbReference type="NCBIfam" id="TIGR03570">
    <property type="entry name" value="NeuD_NnaD"/>
    <property type="match status" value="1"/>
</dbReference>
<evidence type="ECO:0000313" key="5">
    <source>
        <dbReference type="EMBL" id="XBJ29689.1"/>
    </source>
</evidence>
<feature type="binding site" evidence="3">
    <location>
        <position position="65"/>
    </location>
    <ligand>
        <name>substrate</name>
    </ligand>
</feature>
<feature type="active site" description="Proton acceptor" evidence="2">
    <location>
        <position position="132"/>
    </location>
</feature>
<dbReference type="AlphaFoldDB" id="A0AAU7E983"/>
<protein>
    <submittedName>
        <fullName evidence="5">NeuD/PglB/VioB family sugar acetyltransferase</fullName>
    </submittedName>
</protein>
<organism evidence="5">
    <name type="scientific">Campylobacter sp. CCS1377</name>
    <dbReference type="NCBI Taxonomy" id="3158229"/>
    <lineage>
        <taxon>Bacteria</taxon>
        <taxon>Pseudomonadati</taxon>
        <taxon>Campylobacterota</taxon>
        <taxon>Epsilonproteobacteria</taxon>
        <taxon>Campylobacterales</taxon>
        <taxon>Campylobacteraceae</taxon>
        <taxon>Campylobacter</taxon>
    </lineage>
</organism>
<evidence type="ECO:0000256" key="1">
    <source>
        <dbReference type="ARBA" id="ARBA00007274"/>
    </source>
</evidence>
<dbReference type="InterPro" id="IPR050179">
    <property type="entry name" value="Trans_hexapeptide_repeat"/>
</dbReference>